<dbReference type="KEGG" id="nec:KGD82_13395"/>
<accession>A0A975LBM0</accession>
<dbReference type="InterPro" id="IPR036397">
    <property type="entry name" value="RNaseH_sf"/>
</dbReference>
<gene>
    <name evidence="1" type="ORF">KGD82_13395</name>
</gene>
<evidence type="ECO:0000313" key="2">
    <source>
        <dbReference type="Proteomes" id="UP000682416"/>
    </source>
</evidence>
<evidence type="ECO:0008006" key="3">
    <source>
        <dbReference type="Google" id="ProtNLM"/>
    </source>
</evidence>
<sequence>MDKPKVIGLDLSLASTGVASSAGWVNCIITKPDQHPTTFARLRHIRTEVLLHVRGADLVVVEQLALGSQTGQHLTRAGMWHMVMDAIDAADIPWTSATTQQLKKYATGKGNASKDATLLAVARRFPEWDITGNDEADSLVLAAMGSDYLGHPLAALPQTHREALDKVRWPDVLEVAR</sequence>
<dbReference type="AlphaFoldDB" id="A0A975LBM0"/>
<dbReference type="GO" id="GO:0003676">
    <property type="term" value="F:nucleic acid binding"/>
    <property type="evidence" value="ECO:0007669"/>
    <property type="project" value="InterPro"/>
</dbReference>
<name>A0A975LBM0_9ACTN</name>
<organism evidence="1 2">
    <name type="scientific">Nocardiopsis eucommiae</name>
    <dbReference type="NCBI Taxonomy" id="2831970"/>
    <lineage>
        <taxon>Bacteria</taxon>
        <taxon>Bacillati</taxon>
        <taxon>Actinomycetota</taxon>
        <taxon>Actinomycetes</taxon>
        <taxon>Streptosporangiales</taxon>
        <taxon>Nocardiopsidaceae</taxon>
        <taxon>Nocardiopsis</taxon>
    </lineage>
</organism>
<dbReference type="Proteomes" id="UP000682416">
    <property type="component" value="Chromosome"/>
</dbReference>
<dbReference type="SUPFAM" id="SSF53098">
    <property type="entry name" value="Ribonuclease H-like"/>
    <property type="match status" value="1"/>
</dbReference>
<keyword evidence="2" id="KW-1185">Reference proteome</keyword>
<reference evidence="1" key="1">
    <citation type="submission" date="2021-05" db="EMBL/GenBank/DDBJ databases">
        <authorList>
            <person name="Kaiqin L."/>
            <person name="Jian G."/>
        </authorList>
    </citation>
    <scope>NUCLEOTIDE SEQUENCE</scope>
    <source>
        <strain evidence="1">HDS5</strain>
    </source>
</reference>
<dbReference type="EMBL" id="CP074402">
    <property type="protein sequence ID" value="QVJ03024.1"/>
    <property type="molecule type" value="Genomic_DNA"/>
</dbReference>
<dbReference type="Gene3D" id="3.30.420.10">
    <property type="entry name" value="Ribonuclease H-like superfamily/Ribonuclease H"/>
    <property type="match status" value="1"/>
</dbReference>
<dbReference type="InterPro" id="IPR012337">
    <property type="entry name" value="RNaseH-like_sf"/>
</dbReference>
<evidence type="ECO:0000313" key="1">
    <source>
        <dbReference type="EMBL" id="QVJ03024.1"/>
    </source>
</evidence>
<proteinExistence type="predicted"/>
<protein>
    <recommendedName>
        <fullName evidence="3">Holliday junction nuclease RuvC</fullName>
    </recommendedName>
</protein>